<comment type="caution">
    <text evidence="3">The sequence shown here is derived from an EMBL/GenBank/DDBJ whole genome shotgun (WGS) entry which is preliminary data.</text>
</comment>
<keyword evidence="1" id="KW-0812">Transmembrane</keyword>
<accession>A0A9P0KES7</accession>
<dbReference type="OrthoDB" id="8193855at2759"/>
<feature type="transmembrane region" description="Helical" evidence="1">
    <location>
        <begin position="168"/>
        <end position="190"/>
    </location>
</feature>
<protein>
    <recommendedName>
        <fullName evidence="2">PiggyBac transposable element-derived protein domain-containing protein</fullName>
    </recommendedName>
</protein>
<dbReference type="Pfam" id="PF13843">
    <property type="entry name" value="DDE_Tnp_1_7"/>
    <property type="match status" value="1"/>
</dbReference>
<keyword evidence="1" id="KW-0472">Membrane</keyword>
<dbReference type="AlphaFoldDB" id="A0A9P0KES7"/>
<dbReference type="Proteomes" id="UP001152888">
    <property type="component" value="Unassembled WGS sequence"/>
</dbReference>
<evidence type="ECO:0000313" key="3">
    <source>
        <dbReference type="EMBL" id="CAH1971723.1"/>
    </source>
</evidence>
<organism evidence="3 4">
    <name type="scientific">Acanthoscelides obtectus</name>
    <name type="common">Bean weevil</name>
    <name type="synonym">Bruchus obtectus</name>
    <dbReference type="NCBI Taxonomy" id="200917"/>
    <lineage>
        <taxon>Eukaryota</taxon>
        <taxon>Metazoa</taxon>
        <taxon>Ecdysozoa</taxon>
        <taxon>Arthropoda</taxon>
        <taxon>Hexapoda</taxon>
        <taxon>Insecta</taxon>
        <taxon>Pterygota</taxon>
        <taxon>Neoptera</taxon>
        <taxon>Endopterygota</taxon>
        <taxon>Coleoptera</taxon>
        <taxon>Polyphaga</taxon>
        <taxon>Cucujiformia</taxon>
        <taxon>Chrysomeloidea</taxon>
        <taxon>Chrysomelidae</taxon>
        <taxon>Bruchinae</taxon>
        <taxon>Bruchini</taxon>
        <taxon>Acanthoscelides</taxon>
    </lineage>
</organism>
<reference evidence="3" key="1">
    <citation type="submission" date="2022-03" db="EMBL/GenBank/DDBJ databases">
        <authorList>
            <person name="Sayadi A."/>
        </authorList>
    </citation>
    <scope>NUCLEOTIDE SEQUENCE</scope>
</reference>
<gene>
    <name evidence="3" type="ORF">ACAOBT_LOCUS9572</name>
</gene>
<dbReference type="EMBL" id="CAKOFQ010006789">
    <property type="protein sequence ID" value="CAH1971723.1"/>
    <property type="molecule type" value="Genomic_DNA"/>
</dbReference>
<dbReference type="InterPro" id="IPR029526">
    <property type="entry name" value="PGBD"/>
</dbReference>
<evidence type="ECO:0000259" key="2">
    <source>
        <dbReference type="Pfam" id="PF13843"/>
    </source>
</evidence>
<name>A0A9P0KES7_ACAOB</name>
<evidence type="ECO:0000313" key="4">
    <source>
        <dbReference type="Proteomes" id="UP001152888"/>
    </source>
</evidence>
<sequence length="260" mass="30533">MLADKNGSCLKFDIYTGKPSGDVEKNLGSRIVKQLCEGLENKNHLVYFDNFFNGVELMEDLKNNADTCLRNIPKFKSDRNMKRGDIEWFTSNSDLSVIKWKDKRSVFLLSNFHDPHDILKVNRKEKNVSITKVPCPKALSDYNANMNFVYKLDQNLTSYKIDRKSHKWWHRIFFFFPGCCYWVTATHALYERFPKKYNTRSCCTTAGSSHQPKRGTRRRYAYCSTKKEKQIRTDWVCSVCNVPLCLTKNKTCFQDSHRNK</sequence>
<keyword evidence="1" id="KW-1133">Transmembrane helix</keyword>
<keyword evidence="4" id="KW-1185">Reference proteome</keyword>
<dbReference type="PANTHER" id="PTHR46599:SF3">
    <property type="entry name" value="PIGGYBAC TRANSPOSABLE ELEMENT-DERIVED PROTEIN 4"/>
    <property type="match status" value="1"/>
</dbReference>
<dbReference type="PANTHER" id="PTHR46599">
    <property type="entry name" value="PIGGYBAC TRANSPOSABLE ELEMENT-DERIVED PROTEIN 4"/>
    <property type="match status" value="1"/>
</dbReference>
<proteinExistence type="predicted"/>
<evidence type="ECO:0000256" key="1">
    <source>
        <dbReference type="SAM" id="Phobius"/>
    </source>
</evidence>
<feature type="domain" description="PiggyBac transposable element-derived protein" evidence="2">
    <location>
        <begin position="1"/>
        <end position="176"/>
    </location>
</feature>